<name>A0A0N7MC02_9RHOB</name>
<dbReference type="STRING" id="1715691.TA5113_01487"/>
<dbReference type="Pfam" id="PF13403">
    <property type="entry name" value="Hint_2"/>
    <property type="match status" value="1"/>
</dbReference>
<sequence>MAHDYETICFAQDSQIATVSGERTVQTLLEGDRVITRDNGLQEIAWIGHKTLDSAALTAAPHLQPILIKAGSLGHNQPERDLMVSPNHRMLIANDANALLFDERETLVAAKHLVGKTGVERAAVSSVSYYHILFENHEVVLGNGAWSESFQPGDYSVTTLTEEQRKEIFTLFPELEIEGALKEFAAARRSLDKKEASLVRFN</sequence>
<dbReference type="SUPFAM" id="SSF51294">
    <property type="entry name" value="Hedgehog/intein (Hint) domain"/>
    <property type="match status" value="1"/>
</dbReference>
<keyword evidence="3" id="KW-1185">Reference proteome</keyword>
<protein>
    <recommendedName>
        <fullName evidence="1">Hedgehog/Intein (Hint) domain-containing protein</fullName>
    </recommendedName>
</protein>
<proteinExistence type="predicted"/>
<feature type="domain" description="Hedgehog/Intein (Hint)" evidence="1">
    <location>
        <begin position="8"/>
        <end position="154"/>
    </location>
</feature>
<dbReference type="InterPro" id="IPR036844">
    <property type="entry name" value="Hint_dom_sf"/>
</dbReference>
<dbReference type="Proteomes" id="UP000051184">
    <property type="component" value="Unassembled WGS sequence"/>
</dbReference>
<accession>A0A0N7MC02</accession>
<dbReference type="EMBL" id="CYUE01000020">
    <property type="protein sequence ID" value="CUK26840.1"/>
    <property type="molecule type" value="Genomic_DNA"/>
</dbReference>
<dbReference type="Gene3D" id="2.170.16.10">
    <property type="entry name" value="Hedgehog/Intein (Hint) domain"/>
    <property type="match status" value="1"/>
</dbReference>
<evidence type="ECO:0000313" key="3">
    <source>
        <dbReference type="Proteomes" id="UP000051184"/>
    </source>
</evidence>
<evidence type="ECO:0000259" key="1">
    <source>
        <dbReference type="Pfam" id="PF13403"/>
    </source>
</evidence>
<evidence type="ECO:0000313" key="2">
    <source>
        <dbReference type="EMBL" id="CUK26840.1"/>
    </source>
</evidence>
<dbReference type="OrthoDB" id="6305173at2"/>
<reference evidence="3" key="1">
    <citation type="submission" date="2015-09" db="EMBL/GenBank/DDBJ databases">
        <authorList>
            <person name="Rodrigo-Torres Lidia"/>
            <person name="Arahal R.David."/>
        </authorList>
    </citation>
    <scope>NUCLEOTIDE SEQUENCE [LARGE SCALE GENOMIC DNA]</scope>
    <source>
        <strain evidence="3">CECT 5114</strain>
    </source>
</reference>
<dbReference type="InterPro" id="IPR028992">
    <property type="entry name" value="Hedgehog/Intein_dom"/>
</dbReference>
<gene>
    <name evidence="2" type="ORF">TA5114_02658</name>
</gene>
<organism evidence="2 3">
    <name type="scientific">Cognatishimia activa</name>
    <dbReference type="NCBI Taxonomy" id="1715691"/>
    <lineage>
        <taxon>Bacteria</taxon>
        <taxon>Pseudomonadati</taxon>
        <taxon>Pseudomonadota</taxon>
        <taxon>Alphaproteobacteria</taxon>
        <taxon>Rhodobacterales</taxon>
        <taxon>Paracoccaceae</taxon>
        <taxon>Cognatishimia</taxon>
    </lineage>
</organism>
<dbReference type="AlphaFoldDB" id="A0A0N7MC02"/>